<evidence type="ECO:0000313" key="3">
    <source>
        <dbReference type="Proteomes" id="UP000238007"/>
    </source>
</evidence>
<proteinExistence type="predicted"/>
<dbReference type="EMBL" id="PVTP01000012">
    <property type="protein sequence ID" value="PRY75440.1"/>
    <property type="molecule type" value="Genomic_DNA"/>
</dbReference>
<sequence>MTDTLHLEEQIAHLTRTVEELSDIVARQETELALAMRRLAMLMEREASRELDAGGTVPLADQRPPHW</sequence>
<evidence type="ECO:0000313" key="2">
    <source>
        <dbReference type="EMBL" id="PRY75440.1"/>
    </source>
</evidence>
<keyword evidence="1" id="KW-0175">Coiled coil</keyword>
<dbReference type="Pfam" id="PF04102">
    <property type="entry name" value="SlyX"/>
    <property type="match status" value="1"/>
</dbReference>
<protein>
    <submittedName>
        <fullName evidence="2">SlyX protein</fullName>
    </submittedName>
</protein>
<dbReference type="Proteomes" id="UP000238007">
    <property type="component" value="Unassembled WGS sequence"/>
</dbReference>
<dbReference type="InterPro" id="IPR007236">
    <property type="entry name" value="SlyX"/>
</dbReference>
<name>A0A2T0VUZ7_9RHOB</name>
<comment type="caution">
    <text evidence="2">The sequence shown here is derived from an EMBL/GenBank/DDBJ whole genome shotgun (WGS) entry which is preliminary data.</text>
</comment>
<accession>A0A2T0VUZ7</accession>
<dbReference type="AlphaFoldDB" id="A0A2T0VUZ7"/>
<organism evidence="2 3">
    <name type="scientific">Yoonia maritima</name>
    <dbReference type="NCBI Taxonomy" id="1435347"/>
    <lineage>
        <taxon>Bacteria</taxon>
        <taxon>Pseudomonadati</taxon>
        <taxon>Pseudomonadota</taxon>
        <taxon>Alphaproteobacteria</taxon>
        <taxon>Rhodobacterales</taxon>
        <taxon>Paracoccaceae</taxon>
        <taxon>Yoonia</taxon>
    </lineage>
</organism>
<dbReference type="OrthoDB" id="285836at2"/>
<dbReference type="RefSeq" id="WP_106358791.1">
    <property type="nucleotide sequence ID" value="NZ_PVTP01000012.1"/>
</dbReference>
<reference evidence="2 3" key="1">
    <citation type="submission" date="2018-03" db="EMBL/GenBank/DDBJ databases">
        <title>Genomic Encyclopedia of Archaeal and Bacterial Type Strains, Phase II (KMG-II): from individual species to whole genera.</title>
        <authorList>
            <person name="Goeker M."/>
        </authorList>
    </citation>
    <scope>NUCLEOTIDE SEQUENCE [LARGE SCALE GENOMIC DNA]</scope>
    <source>
        <strain evidence="2 3">DSM 101533</strain>
    </source>
</reference>
<gene>
    <name evidence="2" type="ORF">CLV80_11227</name>
</gene>
<feature type="coiled-coil region" evidence="1">
    <location>
        <begin position="11"/>
        <end position="45"/>
    </location>
</feature>
<evidence type="ECO:0000256" key="1">
    <source>
        <dbReference type="SAM" id="Coils"/>
    </source>
</evidence>
<keyword evidence="3" id="KW-1185">Reference proteome</keyword>